<comment type="caution">
    <text evidence="5">The sequence shown here is derived from an EMBL/GenBank/DDBJ whole genome shotgun (WGS) entry which is preliminary data.</text>
</comment>
<keyword evidence="6" id="KW-1185">Reference proteome</keyword>
<evidence type="ECO:0000256" key="2">
    <source>
        <dbReference type="SAM" id="Phobius"/>
    </source>
</evidence>
<dbReference type="SUPFAM" id="SSF51735">
    <property type="entry name" value="NAD(P)-binding Rossmann-fold domains"/>
    <property type="match status" value="1"/>
</dbReference>
<dbReference type="PROSITE" id="PS51202">
    <property type="entry name" value="RCK_C"/>
    <property type="match status" value="1"/>
</dbReference>
<dbReference type="Pfam" id="PF07885">
    <property type="entry name" value="Ion_trans_2"/>
    <property type="match status" value="1"/>
</dbReference>
<evidence type="ECO:0000313" key="5">
    <source>
        <dbReference type="EMBL" id="TGD80517.1"/>
    </source>
</evidence>
<dbReference type="Pfam" id="PF02254">
    <property type="entry name" value="TrkA_N"/>
    <property type="match status" value="1"/>
</dbReference>
<keyword evidence="5" id="KW-0406">Ion transport</keyword>
<dbReference type="SUPFAM" id="SSF116726">
    <property type="entry name" value="TrkA C-terminal domain-like"/>
    <property type="match status" value="1"/>
</dbReference>
<evidence type="ECO:0000256" key="1">
    <source>
        <dbReference type="ARBA" id="ARBA00004651"/>
    </source>
</evidence>
<keyword evidence="2" id="KW-0472">Membrane</keyword>
<feature type="domain" description="RCK N-terminal" evidence="3">
    <location>
        <begin position="136"/>
        <end position="256"/>
    </location>
</feature>
<gene>
    <name evidence="5" type="ORF">EU557_11835</name>
</gene>
<feature type="transmembrane region" description="Helical" evidence="2">
    <location>
        <begin position="90"/>
        <end position="115"/>
    </location>
</feature>
<keyword evidence="5" id="KW-0813">Transport</keyword>
<dbReference type="PROSITE" id="PS51201">
    <property type="entry name" value="RCK_N"/>
    <property type="match status" value="1"/>
</dbReference>
<dbReference type="OrthoDB" id="9781411at2"/>
<dbReference type="InterPro" id="IPR013099">
    <property type="entry name" value="K_chnl_dom"/>
</dbReference>
<dbReference type="Proteomes" id="UP000298284">
    <property type="component" value="Unassembled WGS sequence"/>
</dbReference>
<dbReference type="InterPro" id="IPR036721">
    <property type="entry name" value="RCK_C_sf"/>
</dbReference>
<keyword evidence="2" id="KW-1133">Transmembrane helix</keyword>
<organism evidence="5 6">
    <name type="scientific">Hymenobacter wooponensis</name>
    <dbReference type="NCBI Taxonomy" id="1525360"/>
    <lineage>
        <taxon>Bacteria</taxon>
        <taxon>Pseudomonadati</taxon>
        <taxon>Bacteroidota</taxon>
        <taxon>Cytophagia</taxon>
        <taxon>Cytophagales</taxon>
        <taxon>Hymenobacteraceae</taxon>
        <taxon>Hymenobacter</taxon>
    </lineage>
</organism>
<comment type="subcellular location">
    <subcellularLocation>
        <location evidence="1">Cell membrane</location>
        <topology evidence="1">Multi-pass membrane protein</topology>
    </subcellularLocation>
</comment>
<dbReference type="SUPFAM" id="SSF81324">
    <property type="entry name" value="Voltage-gated potassium channels"/>
    <property type="match status" value="1"/>
</dbReference>
<feature type="transmembrane region" description="Helical" evidence="2">
    <location>
        <begin position="36"/>
        <end position="57"/>
    </location>
</feature>
<dbReference type="Gene3D" id="3.40.50.720">
    <property type="entry name" value="NAD(P)-binding Rossmann-like Domain"/>
    <property type="match status" value="1"/>
</dbReference>
<keyword evidence="5" id="KW-0407">Ion channel</keyword>
<name>A0A4Z0MMQ0_9BACT</name>
<dbReference type="AlphaFoldDB" id="A0A4Z0MMQ0"/>
<evidence type="ECO:0000313" key="6">
    <source>
        <dbReference type="Proteomes" id="UP000298284"/>
    </source>
</evidence>
<dbReference type="InterPro" id="IPR050721">
    <property type="entry name" value="Trk_Ktr_HKT_K-transport"/>
</dbReference>
<evidence type="ECO:0000259" key="3">
    <source>
        <dbReference type="PROSITE" id="PS51201"/>
    </source>
</evidence>
<sequence length="365" mass="40087">MPAFAGPIFMPEPHSIPPGALRYVRDIWRRFNLSRFVGALVLTACSFAVGIGGFMWIEKFSFVDAFYMTMITVSTVGFGELHPMSPAGRLFVSFYIFFNLLMLAYLLSVLTTYIFDGGLRNMFAMLKNDQQIRSLENHVIVCGFGRNGRKAYHELRTSGAEVVVVEQNEGLLKDAGDDEGQTIAAVIGDATLDDTMRAAGITRARALITALPKDADNVFVALTARELNPNIVIIARASLKSSETKLLRAGADSVVMPDEIGGSHMANLVMRPEVIRFLDMISGLGPNKLRLEELSTSELRAELQGLSIRDLNIRSRTGATVIGLKRFDGELVVSPSADMIPGPSDVFLFLGTDEQITTLLNQFRK</sequence>
<dbReference type="Gene3D" id="3.30.70.1450">
    <property type="entry name" value="Regulator of K+ conductance, C-terminal domain"/>
    <property type="match status" value="1"/>
</dbReference>
<reference evidence="5 6" key="1">
    <citation type="submission" date="2019-04" db="EMBL/GenBank/DDBJ databases">
        <authorList>
            <person name="Feng G."/>
            <person name="Zhang J."/>
            <person name="Zhu H."/>
        </authorList>
    </citation>
    <scope>NUCLEOTIDE SEQUENCE [LARGE SCALE GENOMIC DNA]</scope>
    <source>
        <strain evidence="5 6">JCM 19491</strain>
    </source>
</reference>
<dbReference type="InterPro" id="IPR003148">
    <property type="entry name" value="RCK_N"/>
</dbReference>
<feature type="domain" description="RCK C-terminal" evidence="4">
    <location>
        <begin position="278"/>
        <end position="365"/>
    </location>
</feature>
<evidence type="ECO:0000259" key="4">
    <source>
        <dbReference type="PROSITE" id="PS51202"/>
    </source>
</evidence>
<dbReference type="EMBL" id="SRKZ01000003">
    <property type="protein sequence ID" value="TGD80517.1"/>
    <property type="molecule type" value="Genomic_DNA"/>
</dbReference>
<dbReference type="Gene3D" id="1.10.287.70">
    <property type="match status" value="1"/>
</dbReference>
<accession>A0A4Z0MMQ0</accession>
<dbReference type="PANTHER" id="PTHR43833">
    <property type="entry name" value="POTASSIUM CHANNEL PROTEIN 2-RELATED-RELATED"/>
    <property type="match status" value="1"/>
</dbReference>
<keyword evidence="2" id="KW-0812">Transmembrane</keyword>
<dbReference type="Pfam" id="PF02080">
    <property type="entry name" value="TrkA_C"/>
    <property type="match status" value="1"/>
</dbReference>
<dbReference type="GO" id="GO:0006813">
    <property type="term" value="P:potassium ion transport"/>
    <property type="evidence" value="ECO:0007669"/>
    <property type="project" value="InterPro"/>
</dbReference>
<dbReference type="InterPro" id="IPR036291">
    <property type="entry name" value="NAD(P)-bd_dom_sf"/>
</dbReference>
<dbReference type="InterPro" id="IPR006037">
    <property type="entry name" value="RCK_C"/>
</dbReference>
<protein>
    <submittedName>
        <fullName evidence="5">Potassium channel protein</fullName>
    </submittedName>
</protein>
<dbReference type="PANTHER" id="PTHR43833:SF9">
    <property type="entry name" value="POTASSIUM CHANNEL PROTEIN YUGO-RELATED"/>
    <property type="match status" value="1"/>
</dbReference>
<dbReference type="GO" id="GO:0005886">
    <property type="term" value="C:plasma membrane"/>
    <property type="evidence" value="ECO:0007669"/>
    <property type="project" value="UniProtKB-SubCell"/>
</dbReference>
<dbReference type="GO" id="GO:0008324">
    <property type="term" value="F:monoatomic cation transmembrane transporter activity"/>
    <property type="evidence" value="ECO:0007669"/>
    <property type="project" value="InterPro"/>
</dbReference>
<proteinExistence type="predicted"/>